<dbReference type="SMART" id="SM00829">
    <property type="entry name" value="PKS_ER"/>
    <property type="match status" value="1"/>
</dbReference>
<dbReference type="Pfam" id="PF00107">
    <property type="entry name" value="ADH_zinc_N"/>
    <property type="match status" value="1"/>
</dbReference>
<dbReference type="GO" id="GO:0016491">
    <property type="term" value="F:oxidoreductase activity"/>
    <property type="evidence" value="ECO:0007669"/>
    <property type="project" value="UniProtKB-KW"/>
</dbReference>
<dbReference type="InterPro" id="IPR050129">
    <property type="entry name" value="Zn_alcohol_dh"/>
</dbReference>
<keyword evidence="6" id="KW-1185">Reference proteome</keyword>
<evidence type="ECO:0000256" key="3">
    <source>
        <dbReference type="ARBA" id="ARBA00023002"/>
    </source>
</evidence>
<evidence type="ECO:0000256" key="2">
    <source>
        <dbReference type="ARBA" id="ARBA00022833"/>
    </source>
</evidence>
<dbReference type="PANTHER" id="PTHR43401:SF2">
    <property type="entry name" value="L-THREONINE 3-DEHYDROGENASE"/>
    <property type="match status" value="1"/>
</dbReference>
<dbReference type="GO" id="GO:0046872">
    <property type="term" value="F:metal ion binding"/>
    <property type="evidence" value="ECO:0007669"/>
    <property type="project" value="UniProtKB-KW"/>
</dbReference>
<name>A0A081BVF1_VECG1</name>
<dbReference type="Proteomes" id="UP000030661">
    <property type="component" value="Unassembled WGS sequence"/>
</dbReference>
<dbReference type="InterPro" id="IPR013149">
    <property type="entry name" value="ADH-like_C"/>
</dbReference>
<evidence type="ECO:0000313" key="6">
    <source>
        <dbReference type="Proteomes" id="UP000030661"/>
    </source>
</evidence>
<dbReference type="InterPro" id="IPR036291">
    <property type="entry name" value="NAD(P)-bd_dom_sf"/>
</dbReference>
<dbReference type="eggNOG" id="COG1063">
    <property type="taxonomic scope" value="Bacteria"/>
</dbReference>
<protein>
    <submittedName>
        <fullName evidence="5">Uncharacterized zinc-type alcohol dehydrogenase-like protein HI_0053</fullName>
    </submittedName>
</protein>
<dbReference type="Gene3D" id="3.90.180.10">
    <property type="entry name" value="Medium-chain alcohol dehydrogenases, catalytic domain"/>
    <property type="match status" value="1"/>
</dbReference>
<accession>A0A081BVF1</accession>
<dbReference type="SUPFAM" id="SSF50129">
    <property type="entry name" value="GroES-like"/>
    <property type="match status" value="1"/>
</dbReference>
<reference evidence="5" key="1">
    <citation type="journal article" date="2015" name="PeerJ">
        <title>First genomic representation of candidate bacterial phylum KSB3 points to enhanced environmental sensing as a trigger of wastewater bulking.</title>
        <authorList>
            <person name="Sekiguchi Y."/>
            <person name="Ohashi A."/>
            <person name="Parks D.H."/>
            <person name="Yamauchi T."/>
            <person name="Tyson G.W."/>
            <person name="Hugenholtz P."/>
        </authorList>
    </citation>
    <scope>NUCLEOTIDE SEQUENCE [LARGE SCALE GENOMIC DNA]</scope>
</reference>
<dbReference type="InterPro" id="IPR011032">
    <property type="entry name" value="GroES-like_sf"/>
</dbReference>
<dbReference type="AlphaFoldDB" id="A0A081BVF1"/>
<keyword evidence="2" id="KW-0862">Zinc</keyword>
<sequence>MKAVLLRQPKDIDIVDVPRPEQQGKVMIQVRAMGICGSDIAAYKGISPLVTYPRILGHEVAGEVVSVPEQSTGVAVGDRVIVEPYRYCGSCYPCQIGRTNCCEHLHVIGVHEDGGMREYYAHDAHLIHRVPDALAWDRIPMIEPLSIAIHGIHRLNVQAGEHVAITGAGQIGLLAAQVALYLKAIPILIDPLRERLELARKFGITHVIDPMTEDAALKIQTITDGRLVEAFLEASGSAVAVRSSIDLTHYAGRVAFLGWPKDEVSLPTFLFTKKELDVRGSRNSVGEFPLAIELLTTGAVKVDALISKVIAFDGIPEYVRLITEQPANYIKVIAVFPS</sequence>
<dbReference type="Pfam" id="PF08240">
    <property type="entry name" value="ADH_N"/>
    <property type="match status" value="1"/>
</dbReference>
<feature type="domain" description="Enoyl reductase (ER)" evidence="4">
    <location>
        <begin position="7"/>
        <end position="311"/>
    </location>
</feature>
<keyword evidence="3" id="KW-0560">Oxidoreductase</keyword>
<proteinExistence type="predicted"/>
<dbReference type="InterPro" id="IPR020843">
    <property type="entry name" value="ER"/>
</dbReference>
<dbReference type="Gene3D" id="3.40.50.720">
    <property type="entry name" value="NAD(P)-binding Rossmann-like Domain"/>
    <property type="match status" value="1"/>
</dbReference>
<dbReference type="SUPFAM" id="SSF51735">
    <property type="entry name" value="NAD(P)-binding Rossmann-fold domains"/>
    <property type="match status" value="1"/>
</dbReference>
<dbReference type="PANTHER" id="PTHR43401">
    <property type="entry name" value="L-THREONINE 3-DEHYDROGENASE"/>
    <property type="match status" value="1"/>
</dbReference>
<dbReference type="STRING" id="1499967.U27_03268"/>
<evidence type="ECO:0000313" key="5">
    <source>
        <dbReference type="EMBL" id="GAK56306.1"/>
    </source>
</evidence>
<dbReference type="EMBL" id="DF820464">
    <property type="protein sequence ID" value="GAK56306.1"/>
    <property type="molecule type" value="Genomic_DNA"/>
</dbReference>
<dbReference type="InterPro" id="IPR013154">
    <property type="entry name" value="ADH-like_N"/>
</dbReference>
<dbReference type="HOGENOM" id="CLU_026673_11_0_0"/>
<keyword evidence="1" id="KW-0479">Metal-binding</keyword>
<gene>
    <name evidence="5" type="ORF">U27_03268</name>
</gene>
<evidence type="ECO:0000256" key="1">
    <source>
        <dbReference type="ARBA" id="ARBA00022723"/>
    </source>
</evidence>
<evidence type="ECO:0000259" key="4">
    <source>
        <dbReference type="SMART" id="SM00829"/>
    </source>
</evidence>
<organism evidence="5">
    <name type="scientific">Vecturithrix granuli</name>
    <dbReference type="NCBI Taxonomy" id="1499967"/>
    <lineage>
        <taxon>Bacteria</taxon>
        <taxon>Candidatus Moduliflexota</taxon>
        <taxon>Candidatus Vecturitrichia</taxon>
        <taxon>Candidatus Vecturitrichales</taxon>
        <taxon>Candidatus Vecturitrichaceae</taxon>
        <taxon>Candidatus Vecturithrix</taxon>
    </lineage>
</organism>